<keyword evidence="2" id="KW-1185">Reference proteome</keyword>
<evidence type="ECO:0000313" key="1">
    <source>
        <dbReference type="EMBL" id="CDW73508.1"/>
    </source>
</evidence>
<name>A0A077ZUC5_STYLE</name>
<reference evidence="1 2" key="1">
    <citation type="submission" date="2014-06" db="EMBL/GenBank/DDBJ databases">
        <authorList>
            <person name="Swart Estienne"/>
        </authorList>
    </citation>
    <scope>NUCLEOTIDE SEQUENCE [LARGE SCALE GENOMIC DNA]</scope>
    <source>
        <strain evidence="1 2">130c</strain>
    </source>
</reference>
<evidence type="ECO:0000313" key="2">
    <source>
        <dbReference type="Proteomes" id="UP000039865"/>
    </source>
</evidence>
<dbReference type="Proteomes" id="UP000039865">
    <property type="component" value="Unassembled WGS sequence"/>
</dbReference>
<gene>
    <name evidence="1" type="primary">Contig11128.g11893</name>
    <name evidence="1" type="ORF">STYLEM_2488</name>
</gene>
<organism evidence="1 2">
    <name type="scientific">Stylonychia lemnae</name>
    <name type="common">Ciliate</name>
    <dbReference type="NCBI Taxonomy" id="5949"/>
    <lineage>
        <taxon>Eukaryota</taxon>
        <taxon>Sar</taxon>
        <taxon>Alveolata</taxon>
        <taxon>Ciliophora</taxon>
        <taxon>Intramacronucleata</taxon>
        <taxon>Spirotrichea</taxon>
        <taxon>Stichotrichia</taxon>
        <taxon>Sporadotrichida</taxon>
        <taxon>Oxytrichidae</taxon>
        <taxon>Stylonychinae</taxon>
        <taxon>Stylonychia</taxon>
    </lineage>
</organism>
<protein>
    <submittedName>
        <fullName evidence="1">Uncharacterized protein</fullName>
    </submittedName>
</protein>
<dbReference type="InParanoid" id="A0A077ZUC5"/>
<proteinExistence type="predicted"/>
<dbReference type="EMBL" id="CCKQ01002420">
    <property type="protein sequence ID" value="CDW73508.1"/>
    <property type="molecule type" value="Genomic_DNA"/>
</dbReference>
<dbReference type="AlphaFoldDB" id="A0A077ZUC5"/>
<sequence>MNKQDKQEAVTYIECSDQVWTGIIMKFQKPYNMNISNLKIHKGSFRATGQDNMGEFNLIGEEIMGKIKFKQTYTLNNSTLSDHPLLFEGEINNLKSEIKGRWNYKDEIQEMSDEFLLVLEDDQK</sequence>
<accession>A0A077ZUC5</accession>